<dbReference type="Pfam" id="PF18491">
    <property type="entry name" value="SRA"/>
    <property type="match status" value="1"/>
</dbReference>
<name>A0A1I6GZ41_9RHOB</name>
<proteinExistence type="predicted"/>
<evidence type="ECO:0000313" key="4">
    <source>
        <dbReference type="Proteomes" id="UP000199478"/>
    </source>
</evidence>
<protein>
    <submittedName>
        <fullName evidence="3">Uncharacterized protein</fullName>
    </submittedName>
</protein>
<sequence>MSKSDYILRSLSKLSSKRWEHYVINRLFHRLNDPEVEFVCQQCIRKGDKYYLADIFFPQFDLYLEIDEAHHDGDNALINDALRRFDIAEASGLTEVRISTSGVSIEQVNASIEEFIDLIRRRKSEVSDFDAWDYEGRYKPEAHIARGYITIGPHSVFRYQKDALRCFGYTKGHFQRGVWNLPAEVVDEIELTGACMVWFPRLYEQKRWWNSLSEGGCIITEINKNPEETYSERWDRRIVMARSRNALNQTLYRFVGVFEVIPDFSSGNEHRFRRISKSVKTISLADLHRASGV</sequence>
<evidence type="ECO:0000313" key="3">
    <source>
        <dbReference type="EMBL" id="SFR47331.1"/>
    </source>
</evidence>
<keyword evidence="4" id="KW-1185">Reference proteome</keyword>
<dbReference type="Pfam" id="PF21598">
    <property type="entry name" value="PvuRts1I-like_N"/>
    <property type="match status" value="1"/>
</dbReference>
<feature type="domain" description="PvuRts1 I-like SET and RING associated" evidence="1">
    <location>
        <begin position="144"/>
        <end position="281"/>
    </location>
</feature>
<dbReference type="Proteomes" id="UP000199478">
    <property type="component" value="Unassembled WGS sequence"/>
</dbReference>
<feature type="domain" description="Restriction endonuclease PvuRts1 I-like N-terminal" evidence="2">
    <location>
        <begin position="5"/>
        <end position="116"/>
    </location>
</feature>
<evidence type="ECO:0000259" key="2">
    <source>
        <dbReference type="Pfam" id="PF21598"/>
    </source>
</evidence>
<dbReference type="RefSeq" id="WP_090200096.1">
    <property type="nucleotide sequence ID" value="NZ_FOYP01000001.1"/>
</dbReference>
<gene>
    <name evidence="3" type="ORF">SAMN04488005_2355</name>
</gene>
<dbReference type="AlphaFoldDB" id="A0A1I6GZ41"/>
<accession>A0A1I6GZ41</accession>
<dbReference type="OrthoDB" id="5125854at2"/>
<evidence type="ECO:0000259" key="1">
    <source>
        <dbReference type="Pfam" id="PF18491"/>
    </source>
</evidence>
<dbReference type="InterPro" id="IPR040674">
    <property type="entry name" value="PvuRts1I-like_SRA"/>
</dbReference>
<dbReference type="InterPro" id="IPR048797">
    <property type="entry name" value="PvuRts1I-like_N"/>
</dbReference>
<organism evidence="3 4">
    <name type="scientific">Yoonia tamlensis</name>
    <dbReference type="NCBI Taxonomy" id="390270"/>
    <lineage>
        <taxon>Bacteria</taxon>
        <taxon>Pseudomonadati</taxon>
        <taxon>Pseudomonadota</taxon>
        <taxon>Alphaproteobacteria</taxon>
        <taxon>Rhodobacterales</taxon>
        <taxon>Paracoccaceae</taxon>
        <taxon>Yoonia</taxon>
    </lineage>
</organism>
<dbReference type="EMBL" id="FOYP01000001">
    <property type="protein sequence ID" value="SFR47331.1"/>
    <property type="molecule type" value="Genomic_DNA"/>
</dbReference>
<reference evidence="4" key="1">
    <citation type="submission" date="2016-10" db="EMBL/GenBank/DDBJ databases">
        <authorList>
            <person name="Varghese N."/>
            <person name="Submissions S."/>
        </authorList>
    </citation>
    <scope>NUCLEOTIDE SEQUENCE [LARGE SCALE GENOMIC DNA]</scope>
    <source>
        <strain evidence="4">DSM 26879</strain>
    </source>
</reference>